<gene>
    <name evidence="3" type="ORF">Ctob_004280</name>
</gene>
<keyword evidence="4" id="KW-1185">Reference proteome</keyword>
<sequence>MLSMGEGEWDWPEEKPIASTYYNTAVCGVPPPPKILATETVDEDDVSKRITMVRNYSWSDDTNYIRIYVPVPGVSSEGVAVYIEEDSIKVHAMTPEHGQFTMALNRLYDKVDVSQSTYKVQGRKERVIIALAKFPPPGYGDDSYVNFKPWYKLHHGTTDNIDVVQQFEDARLQRGVRMNEASTPKMPTTPTTNSRK</sequence>
<feature type="domain" description="CS" evidence="2">
    <location>
        <begin position="51"/>
        <end position="154"/>
    </location>
</feature>
<feature type="compositionally biased region" description="Polar residues" evidence="1">
    <location>
        <begin position="180"/>
        <end position="196"/>
    </location>
</feature>
<protein>
    <recommendedName>
        <fullName evidence="2">CS domain-containing protein</fullName>
    </recommendedName>
</protein>
<name>A0A0M0J9X6_9EUKA</name>
<evidence type="ECO:0000256" key="1">
    <source>
        <dbReference type="SAM" id="MobiDB-lite"/>
    </source>
</evidence>
<dbReference type="InterPro" id="IPR007052">
    <property type="entry name" value="CS_dom"/>
</dbReference>
<feature type="region of interest" description="Disordered" evidence="1">
    <location>
        <begin position="175"/>
        <end position="196"/>
    </location>
</feature>
<evidence type="ECO:0000313" key="3">
    <source>
        <dbReference type="EMBL" id="KOO23404.1"/>
    </source>
</evidence>
<accession>A0A0M0J9X6</accession>
<comment type="caution">
    <text evidence="3">The sequence shown here is derived from an EMBL/GenBank/DDBJ whole genome shotgun (WGS) entry which is preliminary data.</text>
</comment>
<evidence type="ECO:0000259" key="2">
    <source>
        <dbReference type="PROSITE" id="PS51203"/>
    </source>
</evidence>
<organism evidence="3 4">
    <name type="scientific">Chrysochromulina tobinii</name>
    <dbReference type="NCBI Taxonomy" id="1460289"/>
    <lineage>
        <taxon>Eukaryota</taxon>
        <taxon>Haptista</taxon>
        <taxon>Haptophyta</taxon>
        <taxon>Prymnesiophyceae</taxon>
        <taxon>Prymnesiales</taxon>
        <taxon>Chrysochromulinaceae</taxon>
        <taxon>Chrysochromulina</taxon>
    </lineage>
</organism>
<dbReference type="Proteomes" id="UP000037460">
    <property type="component" value="Unassembled WGS sequence"/>
</dbReference>
<dbReference type="PROSITE" id="PS51203">
    <property type="entry name" value="CS"/>
    <property type="match status" value="1"/>
</dbReference>
<dbReference type="SUPFAM" id="SSF49764">
    <property type="entry name" value="HSP20-like chaperones"/>
    <property type="match status" value="1"/>
</dbReference>
<reference evidence="4" key="1">
    <citation type="journal article" date="2015" name="PLoS Genet.">
        <title>Genome Sequence and Transcriptome Analyses of Chrysochromulina tobin: Metabolic Tools for Enhanced Algal Fitness in the Prominent Order Prymnesiales (Haptophyceae).</title>
        <authorList>
            <person name="Hovde B.T."/>
            <person name="Deodato C.R."/>
            <person name="Hunsperger H.M."/>
            <person name="Ryken S.A."/>
            <person name="Yost W."/>
            <person name="Jha R.K."/>
            <person name="Patterson J."/>
            <person name="Monnat R.J. Jr."/>
            <person name="Barlow S.B."/>
            <person name="Starkenburg S.R."/>
            <person name="Cattolico R.A."/>
        </authorList>
    </citation>
    <scope>NUCLEOTIDE SEQUENCE</scope>
    <source>
        <strain evidence="4">CCMP291</strain>
    </source>
</reference>
<dbReference type="Gene3D" id="2.60.40.790">
    <property type="match status" value="1"/>
</dbReference>
<dbReference type="InterPro" id="IPR008978">
    <property type="entry name" value="HSP20-like_chaperone"/>
</dbReference>
<dbReference type="EMBL" id="JWZX01003196">
    <property type="protein sequence ID" value="KOO23404.1"/>
    <property type="molecule type" value="Genomic_DNA"/>
</dbReference>
<dbReference type="AlphaFoldDB" id="A0A0M0J9X6"/>
<dbReference type="Pfam" id="PF04969">
    <property type="entry name" value="CS"/>
    <property type="match status" value="1"/>
</dbReference>
<dbReference type="OrthoDB" id="164025at2759"/>
<proteinExistence type="predicted"/>
<evidence type="ECO:0000313" key="4">
    <source>
        <dbReference type="Proteomes" id="UP000037460"/>
    </source>
</evidence>